<dbReference type="GeneID" id="75114501"/>
<gene>
    <name evidence="1" type="ORF">ERS852557_01715</name>
    <name evidence="2" type="ORF">PO127_07765</name>
</gene>
<sequence length="92" mass="10798">MSKIYIVTKRESGKYEEDGVWFSILAAFDTRNKAEEYLKKYVKTAPKEAYYTFYRIESVPLFLSSHKVKINRPKHTTYPIGELVKLKISGEK</sequence>
<dbReference type="EMBL" id="CZBI01000002">
    <property type="protein sequence ID" value="CUP79981.1"/>
    <property type="molecule type" value="Genomic_DNA"/>
</dbReference>
<dbReference type="Proteomes" id="UP001217776">
    <property type="component" value="Unassembled WGS sequence"/>
</dbReference>
<protein>
    <submittedName>
        <fullName evidence="1">Uncharacterized protein</fullName>
    </submittedName>
</protein>
<evidence type="ECO:0000313" key="1">
    <source>
        <dbReference type="EMBL" id="CUP79981.1"/>
    </source>
</evidence>
<reference evidence="1 3" key="1">
    <citation type="submission" date="2015-09" db="EMBL/GenBank/DDBJ databases">
        <authorList>
            <consortium name="Pathogen Informatics"/>
        </authorList>
    </citation>
    <scope>NUCLEOTIDE SEQUENCE [LARGE SCALE GENOMIC DNA]</scope>
    <source>
        <strain evidence="1 3">2789STDY5834945</strain>
    </source>
</reference>
<evidence type="ECO:0000313" key="2">
    <source>
        <dbReference type="EMBL" id="MDC2235643.1"/>
    </source>
</evidence>
<name>A0A174R721_BACT4</name>
<dbReference type="RefSeq" id="WP_004325856.1">
    <property type="nucleotide sequence ID" value="NZ_CABJDH010000008.1"/>
</dbReference>
<reference evidence="2" key="2">
    <citation type="submission" date="2022-10" db="EMBL/GenBank/DDBJ databases">
        <title>Human gut microbiome strain richness.</title>
        <authorList>
            <person name="Chen-Liaw A."/>
        </authorList>
    </citation>
    <scope>NUCLEOTIDE SEQUENCE</scope>
    <source>
        <strain evidence="2">1001283st1_A3_1001283B150304_161114</strain>
    </source>
</reference>
<dbReference type="EMBL" id="JAQNVG010000009">
    <property type="protein sequence ID" value="MDC2235643.1"/>
    <property type="molecule type" value="Genomic_DNA"/>
</dbReference>
<dbReference type="Proteomes" id="UP000095541">
    <property type="component" value="Unassembled WGS sequence"/>
</dbReference>
<accession>A0A174R721</accession>
<proteinExistence type="predicted"/>
<evidence type="ECO:0000313" key="3">
    <source>
        <dbReference type="Proteomes" id="UP000095541"/>
    </source>
</evidence>
<organism evidence="1 3">
    <name type="scientific">Bacteroides thetaiotaomicron</name>
    <dbReference type="NCBI Taxonomy" id="818"/>
    <lineage>
        <taxon>Bacteria</taxon>
        <taxon>Pseudomonadati</taxon>
        <taxon>Bacteroidota</taxon>
        <taxon>Bacteroidia</taxon>
        <taxon>Bacteroidales</taxon>
        <taxon>Bacteroidaceae</taxon>
        <taxon>Bacteroides</taxon>
    </lineage>
</organism>
<dbReference type="AlphaFoldDB" id="A0A174R721"/>